<evidence type="ECO:0000313" key="2">
    <source>
        <dbReference type="Proteomes" id="UP000614601"/>
    </source>
</evidence>
<dbReference type="EMBL" id="CAJFCW020000005">
    <property type="protein sequence ID" value="CAG9117726.1"/>
    <property type="molecule type" value="Genomic_DNA"/>
</dbReference>
<dbReference type="PANTHER" id="PTHR31128">
    <property type="entry name" value="PROTEIN CBR-CLEC-135-RELATED"/>
    <property type="match status" value="1"/>
</dbReference>
<keyword evidence="2" id="KW-1185">Reference proteome</keyword>
<evidence type="ECO:0000313" key="1">
    <source>
        <dbReference type="EMBL" id="CAD5223392.1"/>
    </source>
</evidence>
<dbReference type="PANTHER" id="PTHR31128:SF6">
    <property type="entry name" value="SH2 DOMAIN-CONTAINING PROTEIN"/>
    <property type="match status" value="1"/>
</dbReference>
<name>A0A811L8C3_9BILA</name>
<dbReference type="AlphaFoldDB" id="A0A811L8C3"/>
<comment type="caution">
    <text evidence="1">The sequence shown here is derived from an EMBL/GenBank/DDBJ whole genome shotgun (WGS) entry which is preliminary data.</text>
</comment>
<dbReference type="Proteomes" id="UP000783686">
    <property type="component" value="Unassembled WGS sequence"/>
</dbReference>
<reference evidence="1" key="1">
    <citation type="submission" date="2020-09" db="EMBL/GenBank/DDBJ databases">
        <authorList>
            <person name="Kikuchi T."/>
        </authorList>
    </citation>
    <scope>NUCLEOTIDE SEQUENCE</scope>
    <source>
        <strain evidence="1">SH1</strain>
    </source>
</reference>
<gene>
    <name evidence="1" type="ORF">BOKJ2_LOCUS10162</name>
</gene>
<accession>A0A811L8C3</accession>
<proteinExistence type="predicted"/>
<organism evidence="1 2">
    <name type="scientific">Bursaphelenchus okinawaensis</name>
    <dbReference type="NCBI Taxonomy" id="465554"/>
    <lineage>
        <taxon>Eukaryota</taxon>
        <taxon>Metazoa</taxon>
        <taxon>Ecdysozoa</taxon>
        <taxon>Nematoda</taxon>
        <taxon>Chromadorea</taxon>
        <taxon>Rhabditida</taxon>
        <taxon>Tylenchina</taxon>
        <taxon>Tylenchomorpha</taxon>
        <taxon>Aphelenchoidea</taxon>
        <taxon>Aphelenchoididae</taxon>
        <taxon>Bursaphelenchus</taxon>
    </lineage>
</organism>
<dbReference type="EMBL" id="CAJFDH010000005">
    <property type="protein sequence ID" value="CAD5223392.1"/>
    <property type="molecule type" value="Genomic_DNA"/>
</dbReference>
<sequence>MSRHKTMARSMVKEIEVPQDRKCQSRKLRELVSLTSIDPTVKIIDNTNVIDNKQIMFDKFYANVQHTDEMAHLLERAQFKIYYRKTNFRWDIPAELPMYLAYKDQNEKMYHFPIVQGTVGLAGLQWSLKIPFNMPKVTCSSLSKLLQHYENYSFVVLGTGFTEAFPVWQLKERPSKSTETSGFVYQ</sequence>
<protein>
    <submittedName>
        <fullName evidence="1">Uncharacterized protein</fullName>
    </submittedName>
</protein>
<dbReference type="OrthoDB" id="5868621at2759"/>
<dbReference type="Proteomes" id="UP000614601">
    <property type="component" value="Unassembled WGS sequence"/>
</dbReference>